<dbReference type="InterPro" id="IPR044822">
    <property type="entry name" value="Myb_DNA-bind_4"/>
</dbReference>
<name>A0A0D6R4F0_ARACU</name>
<protein>
    <recommendedName>
        <fullName evidence="2">Myb/SANT-like DNA-binding domain-containing protein</fullName>
    </recommendedName>
</protein>
<dbReference type="AlphaFoldDB" id="A0A0D6R4F0"/>
<dbReference type="PANTHER" id="PTHR31307">
    <property type="entry name" value="TRIHELIX TRANSCRIPTION FACTOR ASIL2"/>
    <property type="match status" value="1"/>
</dbReference>
<sequence>MASDDDEFRKANLGSRAEWHPDTVARLIDGYGEKCANIKGYLKTKDWEEIVKYVNIQCEGSKVPKTMKQCREKIDSLKRRYKLEKRRAEIRGSNHVNWSFFDKLDDIMRNLRRSGNISEGQSFEVAEALDFEGFDGDNRSDLMISSKNVGDNGNKGKSSYVENSSDLFVDDGMNTDVNNGNRNGGRRVRVEFQDKGKKRALGVGDRISKRSCLNPNPSPSPSPSRSLSPNPVRALADALVSFSEIYSRIESAKMELFTKMNLELAKLHRKKKKNPSSSSVNCTDSDKCRPSE</sequence>
<feature type="region of interest" description="Disordered" evidence="1">
    <location>
        <begin position="268"/>
        <end position="292"/>
    </location>
</feature>
<dbReference type="PANTHER" id="PTHR31307:SF63">
    <property type="entry name" value="MYB_SANT-LIKE DNA-BINDING DOMAIN-CONTAINING PROTEIN"/>
    <property type="match status" value="1"/>
</dbReference>
<dbReference type="EMBL" id="GCKF01034742">
    <property type="protein sequence ID" value="JAG97153.1"/>
    <property type="molecule type" value="Transcribed_RNA"/>
</dbReference>
<evidence type="ECO:0000256" key="1">
    <source>
        <dbReference type="SAM" id="MobiDB-lite"/>
    </source>
</evidence>
<dbReference type="Gene3D" id="1.10.10.60">
    <property type="entry name" value="Homeodomain-like"/>
    <property type="match status" value="1"/>
</dbReference>
<organism evidence="3">
    <name type="scientific">Araucaria cunninghamii</name>
    <name type="common">Hoop pine</name>
    <name type="synonym">Moreton Bay pine</name>
    <dbReference type="NCBI Taxonomy" id="56994"/>
    <lineage>
        <taxon>Eukaryota</taxon>
        <taxon>Viridiplantae</taxon>
        <taxon>Streptophyta</taxon>
        <taxon>Embryophyta</taxon>
        <taxon>Tracheophyta</taxon>
        <taxon>Spermatophyta</taxon>
        <taxon>Pinopsida</taxon>
        <taxon>Pinidae</taxon>
        <taxon>Conifers II</taxon>
        <taxon>Araucariales</taxon>
        <taxon>Araucariaceae</taxon>
        <taxon>Araucaria</taxon>
    </lineage>
</organism>
<feature type="region of interest" description="Disordered" evidence="1">
    <location>
        <begin position="197"/>
        <end position="230"/>
    </location>
</feature>
<feature type="domain" description="Myb/SANT-like DNA-binding" evidence="2">
    <location>
        <begin position="17"/>
        <end position="107"/>
    </location>
</feature>
<evidence type="ECO:0000259" key="2">
    <source>
        <dbReference type="Pfam" id="PF13837"/>
    </source>
</evidence>
<dbReference type="InterPro" id="IPR044823">
    <property type="entry name" value="ASIL1/2-like"/>
</dbReference>
<dbReference type="Pfam" id="PF13837">
    <property type="entry name" value="Myb_DNA-bind_4"/>
    <property type="match status" value="1"/>
</dbReference>
<accession>A0A0D6R4F0</accession>
<evidence type="ECO:0000313" key="3">
    <source>
        <dbReference type="EMBL" id="JAG97153.1"/>
    </source>
</evidence>
<reference evidence="3" key="1">
    <citation type="submission" date="2015-03" db="EMBL/GenBank/DDBJ databases">
        <title>A transcriptome of Araucaria cunninghamii, an australian fine timber species.</title>
        <authorList>
            <person name="Jing Yi C.J.Y."/>
            <person name="Yin San L.Y.S."/>
            <person name="Abdul Karim S.S."/>
            <person name="Wan Azmi N.N."/>
            <person name="Hercus R.R."/>
            <person name="Croft L.L."/>
        </authorList>
    </citation>
    <scope>NUCLEOTIDE SEQUENCE</scope>
    <source>
        <strain evidence="3">MI0301</strain>
        <tissue evidence="3">Leaf</tissue>
    </source>
</reference>
<proteinExistence type="predicted"/>